<accession>G5A363</accession>
<evidence type="ECO:0000313" key="2">
    <source>
        <dbReference type="Proteomes" id="UP000002640"/>
    </source>
</evidence>
<dbReference type="STRING" id="1094619.G5A363"/>
<dbReference type="InParanoid" id="G5A363"/>
<name>G5A363_PHYSP</name>
<proteinExistence type="predicted"/>
<evidence type="ECO:0000313" key="1">
    <source>
        <dbReference type="EMBL" id="EGZ10103.1"/>
    </source>
</evidence>
<protein>
    <submittedName>
        <fullName evidence="1">Uncharacterized protein</fullName>
    </submittedName>
</protein>
<dbReference type="GeneID" id="20652133"/>
<dbReference type="KEGG" id="psoj:PHYSODRAFT_420806"/>
<feature type="non-terminal residue" evidence="1">
    <location>
        <position position="153"/>
    </location>
</feature>
<keyword evidence="2" id="KW-1185">Reference proteome</keyword>
<gene>
    <name evidence="1" type="ORF">PHYSODRAFT_420806</name>
</gene>
<organism evidence="1 2">
    <name type="scientific">Phytophthora sojae (strain P6497)</name>
    <name type="common">Soybean stem and root rot agent</name>
    <name type="synonym">Phytophthora megasperma f. sp. glycines</name>
    <dbReference type="NCBI Taxonomy" id="1094619"/>
    <lineage>
        <taxon>Eukaryota</taxon>
        <taxon>Sar</taxon>
        <taxon>Stramenopiles</taxon>
        <taxon>Oomycota</taxon>
        <taxon>Peronosporomycetes</taxon>
        <taxon>Peronosporales</taxon>
        <taxon>Peronosporaceae</taxon>
        <taxon>Phytophthora</taxon>
    </lineage>
</organism>
<sequence>LVFKAHPLLHRFPWEVPETVSNCNVLSAIKKLPFKAFKQELGSELRSVVARLETTAAADPWQRGAMQQTPKQLWAHKNSITEYQVWVSYRAATKQLNLFFDGRQMDASCRKLQSCQHRKETLTHLLWECPCAQACWKYLISCWGRRRCDDQQL</sequence>
<dbReference type="AlphaFoldDB" id="G5A363"/>
<dbReference type="RefSeq" id="XP_009534964.1">
    <property type="nucleotide sequence ID" value="XM_009536669.1"/>
</dbReference>
<dbReference type="OMA" id="NSCHKLE"/>
<dbReference type="EMBL" id="JH159159">
    <property type="protein sequence ID" value="EGZ10103.1"/>
    <property type="molecule type" value="Genomic_DNA"/>
</dbReference>
<dbReference type="Proteomes" id="UP000002640">
    <property type="component" value="Unassembled WGS sequence"/>
</dbReference>
<feature type="non-terminal residue" evidence="1">
    <location>
        <position position="1"/>
    </location>
</feature>
<reference evidence="1 2" key="1">
    <citation type="journal article" date="2006" name="Science">
        <title>Phytophthora genome sequences uncover evolutionary origins and mechanisms of pathogenesis.</title>
        <authorList>
            <person name="Tyler B.M."/>
            <person name="Tripathy S."/>
            <person name="Zhang X."/>
            <person name="Dehal P."/>
            <person name="Jiang R.H."/>
            <person name="Aerts A."/>
            <person name="Arredondo F.D."/>
            <person name="Baxter L."/>
            <person name="Bensasson D."/>
            <person name="Beynon J.L."/>
            <person name="Chapman J."/>
            <person name="Damasceno C.M."/>
            <person name="Dorrance A.E."/>
            <person name="Dou D."/>
            <person name="Dickerman A.W."/>
            <person name="Dubchak I.L."/>
            <person name="Garbelotto M."/>
            <person name="Gijzen M."/>
            <person name="Gordon S.G."/>
            <person name="Govers F."/>
            <person name="Grunwald N.J."/>
            <person name="Huang W."/>
            <person name="Ivors K.L."/>
            <person name="Jones R.W."/>
            <person name="Kamoun S."/>
            <person name="Krampis K."/>
            <person name="Lamour K.H."/>
            <person name="Lee M.K."/>
            <person name="McDonald W.H."/>
            <person name="Medina M."/>
            <person name="Meijer H.J."/>
            <person name="Nordberg E.K."/>
            <person name="Maclean D.J."/>
            <person name="Ospina-Giraldo M.D."/>
            <person name="Morris P.F."/>
            <person name="Phuntumart V."/>
            <person name="Putnam N.H."/>
            <person name="Rash S."/>
            <person name="Rose J.K."/>
            <person name="Sakihama Y."/>
            <person name="Salamov A.A."/>
            <person name="Savidor A."/>
            <person name="Scheuring C.F."/>
            <person name="Smith B.M."/>
            <person name="Sobral B.W."/>
            <person name="Terry A."/>
            <person name="Torto-Alalibo T.A."/>
            <person name="Win J."/>
            <person name="Xu Z."/>
            <person name="Zhang H."/>
            <person name="Grigoriev I.V."/>
            <person name="Rokhsar D.S."/>
            <person name="Boore J.L."/>
        </authorList>
    </citation>
    <scope>NUCLEOTIDE SEQUENCE [LARGE SCALE GENOMIC DNA]</scope>
    <source>
        <strain evidence="1 2">P6497</strain>
    </source>
</reference>